<proteinExistence type="predicted"/>
<organism evidence="1">
    <name type="scientific">Polaromonas sp. E10S</name>
    <dbReference type="NCBI Taxonomy" id="1840239"/>
    <lineage>
        <taxon>Bacteria</taxon>
        <taxon>Pseudomonadati</taxon>
        <taxon>Pseudomonadota</taxon>
        <taxon>Betaproteobacteria</taxon>
        <taxon>Burkholderiales</taxon>
        <taxon>Comamonadaceae</taxon>
        <taxon>Polaromonas</taxon>
    </lineage>
</organism>
<name>A0A2S1FHZ2_9BURK</name>
<sequence length="206" mass="23331">MEIKPETVSRENLCGFVKFCGLSDDTILRCSTYFLFELFVRARCHSMPGDPAKIIAEIRLLEGYGRQTGTKEAALFDELPLRGFWHKHYLTDNSLAKNLQLALGGPKLKRLRGLIEEQRKPGATHLLPEGVPDIAWAITALYPKRAERGELTGEWIVYAKHEGKNYYLSLGNHREGDEVVFARISQTCSDEFHFIASLQDDGVQHP</sequence>
<reference evidence="1" key="1">
    <citation type="submission" date="2018-01" db="EMBL/GenBank/DDBJ databases">
        <title>Plasmids of psychrophilic Polaromonas spp. isolated from Arctic and Antarctic glaciers.</title>
        <authorList>
            <person name="Dziewit L."/>
            <person name="Ciok A."/>
        </authorList>
    </citation>
    <scope>NUCLEOTIDE SEQUENCE</scope>
    <source>
        <plasmid evidence="1">pE10SP1</plasmid>
    </source>
</reference>
<dbReference type="AlphaFoldDB" id="A0A2S1FHZ2"/>
<accession>A0A2S1FHZ2</accession>
<protein>
    <submittedName>
        <fullName evidence="1">Uncharacterized protein</fullName>
    </submittedName>
</protein>
<evidence type="ECO:0000313" key="1">
    <source>
        <dbReference type="EMBL" id="AWD71959.1"/>
    </source>
</evidence>
<gene>
    <name evidence="1" type="ORF">pE10SP1_p015</name>
</gene>
<keyword evidence="1" id="KW-0614">Plasmid</keyword>
<dbReference type="EMBL" id="MG869615">
    <property type="protein sequence ID" value="AWD71959.1"/>
    <property type="molecule type" value="Genomic_DNA"/>
</dbReference>
<geneLocation type="plasmid" evidence="1">
    <name>pE10SP1</name>
</geneLocation>